<evidence type="ECO:0000313" key="2">
    <source>
        <dbReference type="EMBL" id="KAL0444117.1"/>
    </source>
</evidence>
<dbReference type="Gene3D" id="3.30.420.10">
    <property type="entry name" value="Ribonuclease H-like superfamily/Ribonuclease H"/>
    <property type="match status" value="1"/>
</dbReference>
<dbReference type="SUPFAM" id="SSF53098">
    <property type="entry name" value="Ribonuclease H-like"/>
    <property type="match status" value="1"/>
</dbReference>
<dbReference type="AlphaFoldDB" id="A0AAW2WQM4"/>
<dbReference type="InterPro" id="IPR036397">
    <property type="entry name" value="RNaseH_sf"/>
</dbReference>
<dbReference type="EMBL" id="JACGWN010000007">
    <property type="protein sequence ID" value="KAL0444117.1"/>
    <property type="molecule type" value="Genomic_DNA"/>
</dbReference>
<evidence type="ECO:0000259" key="1">
    <source>
        <dbReference type="Pfam" id="PF13456"/>
    </source>
</evidence>
<dbReference type="PANTHER" id="PTHR47723:SF19">
    <property type="entry name" value="POLYNUCLEOTIDYL TRANSFERASE, RIBONUCLEASE H-LIKE SUPERFAMILY PROTEIN"/>
    <property type="match status" value="1"/>
</dbReference>
<protein>
    <submittedName>
        <fullName evidence="2">Ribonuclease H protein</fullName>
    </submittedName>
</protein>
<dbReference type="PANTHER" id="PTHR47723">
    <property type="entry name" value="OS05G0353850 PROTEIN"/>
    <property type="match status" value="1"/>
</dbReference>
<dbReference type="InterPro" id="IPR012337">
    <property type="entry name" value="RNaseH-like_sf"/>
</dbReference>
<dbReference type="GO" id="GO:0004523">
    <property type="term" value="F:RNA-DNA hybrid ribonuclease activity"/>
    <property type="evidence" value="ECO:0007669"/>
    <property type="project" value="InterPro"/>
</dbReference>
<proteinExistence type="predicted"/>
<name>A0AAW2WQM4_9LAMI</name>
<reference evidence="2" key="2">
    <citation type="journal article" date="2024" name="Plant">
        <title>Genomic evolution and insights into agronomic trait innovations of Sesamum species.</title>
        <authorList>
            <person name="Miao H."/>
            <person name="Wang L."/>
            <person name="Qu L."/>
            <person name="Liu H."/>
            <person name="Sun Y."/>
            <person name="Le M."/>
            <person name="Wang Q."/>
            <person name="Wei S."/>
            <person name="Zheng Y."/>
            <person name="Lin W."/>
            <person name="Duan Y."/>
            <person name="Cao H."/>
            <person name="Xiong S."/>
            <person name="Wang X."/>
            <person name="Wei L."/>
            <person name="Li C."/>
            <person name="Ma Q."/>
            <person name="Ju M."/>
            <person name="Zhao R."/>
            <person name="Li G."/>
            <person name="Mu C."/>
            <person name="Tian Q."/>
            <person name="Mei H."/>
            <person name="Zhang T."/>
            <person name="Gao T."/>
            <person name="Zhang H."/>
        </authorList>
    </citation>
    <scope>NUCLEOTIDE SEQUENCE</scope>
    <source>
        <strain evidence="2">KEN1</strain>
    </source>
</reference>
<dbReference type="InterPro" id="IPR044730">
    <property type="entry name" value="RNase_H-like_dom_plant"/>
</dbReference>
<dbReference type="InterPro" id="IPR002156">
    <property type="entry name" value="RNaseH_domain"/>
</dbReference>
<reference evidence="2" key="1">
    <citation type="submission" date="2020-06" db="EMBL/GenBank/DDBJ databases">
        <authorList>
            <person name="Li T."/>
            <person name="Hu X."/>
            <person name="Zhang T."/>
            <person name="Song X."/>
            <person name="Zhang H."/>
            <person name="Dai N."/>
            <person name="Sheng W."/>
            <person name="Hou X."/>
            <person name="Wei L."/>
        </authorList>
    </citation>
    <scope>NUCLEOTIDE SEQUENCE</scope>
    <source>
        <strain evidence="2">KEN1</strain>
        <tissue evidence="2">Leaf</tissue>
    </source>
</reference>
<sequence length="233" mass="26498">MVHFIASECVKHESAIFSHKIIIRRVVEYLELLYKARKMPFEMWRGDLAVAGKFGFFFKRQNAPTVKMVRWQSPKVGWFKLNCDGAAKGNPGQAGAGGVVRDSQGRLIFALYEYLGVKTNVFAELMAVVGGSRTWISERAATHMGGDRCDGSIANYSKWCWFMMFQQPLTRLRLLQQKMQSRFSHIYREGNKPADLLANMACNLQESGVLHRAQGKLAGLVWSDNQLPSFRFH</sequence>
<dbReference type="InterPro" id="IPR053151">
    <property type="entry name" value="RNase_H-like"/>
</dbReference>
<dbReference type="Pfam" id="PF13456">
    <property type="entry name" value="RVT_3"/>
    <property type="match status" value="1"/>
</dbReference>
<gene>
    <name evidence="2" type="ORF">Slati_2134400</name>
</gene>
<dbReference type="CDD" id="cd06222">
    <property type="entry name" value="RNase_H_like"/>
    <property type="match status" value="1"/>
</dbReference>
<dbReference type="GO" id="GO:0003676">
    <property type="term" value="F:nucleic acid binding"/>
    <property type="evidence" value="ECO:0007669"/>
    <property type="project" value="InterPro"/>
</dbReference>
<comment type="caution">
    <text evidence="2">The sequence shown here is derived from an EMBL/GenBank/DDBJ whole genome shotgun (WGS) entry which is preliminary data.</text>
</comment>
<feature type="domain" description="RNase H type-1" evidence="1">
    <location>
        <begin position="82"/>
        <end position="131"/>
    </location>
</feature>
<organism evidence="2">
    <name type="scientific">Sesamum latifolium</name>
    <dbReference type="NCBI Taxonomy" id="2727402"/>
    <lineage>
        <taxon>Eukaryota</taxon>
        <taxon>Viridiplantae</taxon>
        <taxon>Streptophyta</taxon>
        <taxon>Embryophyta</taxon>
        <taxon>Tracheophyta</taxon>
        <taxon>Spermatophyta</taxon>
        <taxon>Magnoliopsida</taxon>
        <taxon>eudicotyledons</taxon>
        <taxon>Gunneridae</taxon>
        <taxon>Pentapetalae</taxon>
        <taxon>asterids</taxon>
        <taxon>lamiids</taxon>
        <taxon>Lamiales</taxon>
        <taxon>Pedaliaceae</taxon>
        <taxon>Sesamum</taxon>
    </lineage>
</organism>
<accession>A0AAW2WQM4</accession>